<dbReference type="EMBL" id="OVTA01000115">
    <property type="protein sequence ID" value="SPS02921.1"/>
    <property type="molecule type" value="Genomic_DNA"/>
</dbReference>
<dbReference type="GO" id="GO:0006779">
    <property type="term" value="P:porphyrin-containing compound biosynthetic process"/>
    <property type="evidence" value="ECO:0007669"/>
    <property type="project" value="TreeGrafter"/>
</dbReference>
<dbReference type="Gene3D" id="3.80.30.20">
    <property type="entry name" value="tm_1862 like domain"/>
    <property type="match status" value="1"/>
</dbReference>
<feature type="domain" description="Radical SAM core" evidence="2">
    <location>
        <begin position="17"/>
        <end position="93"/>
    </location>
</feature>
<reference evidence="3 4" key="1">
    <citation type="submission" date="2018-01" db="EMBL/GenBank/DDBJ databases">
        <authorList>
            <person name="Gaut B.S."/>
            <person name="Morton B.R."/>
            <person name="Clegg M.T."/>
            <person name="Duvall M.R."/>
        </authorList>
    </citation>
    <scope>NUCLEOTIDE SEQUENCE [LARGE SCALE GENOMIC DNA]</scope>
    <source>
        <strain evidence="3">Cupriavidus taiwanensis cmp 52</strain>
    </source>
</reference>
<sequence>MDSKILRPLLSYVSKILPDSMSEKLLDFLKIQGVNRISMGIQTMDPTELKASGRPYPISTAITAVENIRKRFENFNLDLIYGLSGQTHESWKNSLCQIVSSGPLTISLYPAVSRPLAAIHKQQRLHPERYLDDQNKYAIYDSNVESMQMNGYRQESFTRFTGLPENTSAYAQETSDFLGIPMIGIGAGARSYNGKYHYSFDYAVDLTEVGKAIEDYLNLEITEQSMVRYGIVLDAYEERLRYFILNLTLNQLSGTDYSSKFGRNLYPDFSDVIDALEAEGCIAPLFNDKIRLTKKGYKYSNLVAHHLFSNHVKTLEERYVPR</sequence>
<dbReference type="AlphaFoldDB" id="A0A375JEB6"/>
<protein>
    <submittedName>
        <fullName evidence="3">Coproporphyrinogen III oxidase family protein</fullName>
    </submittedName>
</protein>
<dbReference type="PANTHER" id="PTHR13932:SF5">
    <property type="entry name" value="RADICAL S-ADENOSYL METHIONINE DOMAIN-CONTAINING PROTEIN 1, MITOCHONDRIAL"/>
    <property type="match status" value="1"/>
</dbReference>
<dbReference type="PANTHER" id="PTHR13932">
    <property type="entry name" value="COPROPORPHYRINIGEN III OXIDASE"/>
    <property type="match status" value="1"/>
</dbReference>
<dbReference type="Pfam" id="PF04055">
    <property type="entry name" value="Radical_SAM"/>
    <property type="match status" value="1"/>
</dbReference>
<accession>A0A375JEB6</accession>
<dbReference type="SUPFAM" id="SSF102114">
    <property type="entry name" value="Radical SAM enzymes"/>
    <property type="match status" value="1"/>
</dbReference>
<proteinExistence type="predicted"/>
<dbReference type="GO" id="GO:0003824">
    <property type="term" value="F:catalytic activity"/>
    <property type="evidence" value="ECO:0007669"/>
    <property type="project" value="InterPro"/>
</dbReference>
<evidence type="ECO:0000259" key="2">
    <source>
        <dbReference type="Pfam" id="PF04055"/>
    </source>
</evidence>
<dbReference type="InterPro" id="IPR034505">
    <property type="entry name" value="Coproporphyrinogen-III_oxidase"/>
</dbReference>
<name>A0A375JEB6_9BURK</name>
<organism evidence="3 4">
    <name type="scientific">Cupriavidus taiwanensis</name>
    <dbReference type="NCBI Taxonomy" id="164546"/>
    <lineage>
        <taxon>Bacteria</taxon>
        <taxon>Pseudomonadati</taxon>
        <taxon>Pseudomonadota</taxon>
        <taxon>Betaproteobacteria</taxon>
        <taxon>Burkholderiales</taxon>
        <taxon>Burkholderiaceae</taxon>
        <taxon>Cupriavidus</taxon>
    </lineage>
</organism>
<dbReference type="Proteomes" id="UP000256805">
    <property type="component" value="Unassembled WGS sequence"/>
</dbReference>
<evidence type="ECO:0000256" key="1">
    <source>
        <dbReference type="ARBA" id="ARBA00022490"/>
    </source>
</evidence>
<evidence type="ECO:0000313" key="4">
    <source>
        <dbReference type="Proteomes" id="UP000256805"/>
    </source>
</evidence>
<dbReference type="InterPro" id="IPR007197">
    <property type="entry name" value="rSAM"/>
</dbReference>
<dbReference type="GO" id="GO:0005737">
    <property type="term" value="C:cytoplasm"/>
    <property type="evidence" value="ECO:0007669"/>
    <property type="project" value="TreeGrafter"/>
</dbReference>
<dbReference type="InterPro" id="IPR023404">
    <property type="entry name" value="rSAM_horseshoe"/>
</dbReference>
<keyword evidence="1" id="KW-0963">Cytoplasm</keyword>
<dbReference type="RefSeq" id="WP_220377305.1">
    <property type="nucleotide sequence ID" value="NZ_OVTA01000115.1"/>
</dbReference>
<evidence type="ECO:0000313" key="3">
    <source>
        <dbReference type="EMBL" id="SPS02921.1"/>
    </source>
</evidence>
<dbReference type="GO" id="GO:0051539">
    <property type="term" value="F:4 iron, 4 sulfur cluster binding"/>
    <property type="evidence" value="ECO:0007669"/>
    <property type="project" value="TreeGrafter"/>
</dbReference>
<dbReference type="InterPro" id="IPR058240">
    <property type="entry name" value="rSAM_sf"/>
</dbReference>
<gene>
    <name evidence="3" type="ORF">CBM2634_U490001</name>
</gene>